<protein>
    <recommendedName>
        <fullName evidence="1">Putative membrane protein insertion efficiency factor</fullName>
    </recommendedName>
</protein>
<accession>A0A6M1RKC6</accession>
<keyword evidence="1" id="KW-0472">Membrane</keyword>
<dbReference type="GO" id="GO:0005886">
    <property type="term" value="C:plasma membrane"/>
    <property type="evidence" value="ECO:0007669"/>
    <property type="project" value="UniProtKB-SubCell"/>
</dbReference>
<name>A0A6M1RKC6_9BACT</name>
<dbReference type="InterPro" id="IPR002696">
    <property type="entry name" value="Membr_insert_effic_factor_YidD"/>
</dbReference>
<comment type="subcellular location">
    <subcellularLocation>
        <location evidence="1">Cell membrane</location>
        <topology evidence="1">Peripheral membrane protein</topology>
        <orientation evidence="1">Cytoplasmic side</orientation>
    </subcellularLocation>
</comment>
<reference evidence="3 4" key="1">
    <citation type="submission" date="2020-02" db="EMBL/GenBank/DDBJ databases">
        <title>Draft genome sequence of Limisphaera ngatamarikiensis NGM72.4T, a thermophilic Verrucomicrobia grouped in subdivision 3.</title>
        <authorList>
            <person name="Carere C.R."/>
            <person name="Steen J."/>
            <person name="Hugenholtz P."/>
            <person name="Stott M.B."/>
        </authorList>
    </citation>
    <scope>NUCLEOTIDE SEQUENCE [LARGE SCALE GENOMIC DNA]</scope>
    <source>
        <strain evidence="3 4">NGM72.4</strain>
    </source>
</reference>
<dbReference type="Proteomes" id="UP000477311">
    <property type="component" value="Unassembled WGS sequence"/>
</dbReference>
<feature type="compositionally biased region" description="Basic and acidic residues" evidence="2">
    <location>
        <begin position="115"/>
        <end position="127"/>
    </location>
</feature>
<gene>
    <name evidence="3" type="primary">yidD</name>
    <name evidence="3" type="ORF">G4L39_12550</name>
</gene>
<comment type="function">
    <text evidence="1">Could be involved in insertion of integral membrane proteins into the membrane.</text>
</comment>
<keyword evidence="1" id="KW-1003">Cell membrane</keyword>
<feature type="region of interest" description="Disordered" evidence="2">
    <location>
        <begin position="104"/>
        <end position="127"/>
    </location>
</feature>
<dbReference type="PANTHER" id="PTHR33383:SF1">
    <property type="entry name" value="MEMBRANE PROTEIN INSERTION EFFICIENCY FACTOR-RELATED"/>
    <property type="match status" value="1"/>
</dbReference>
<comment type="caution">
    <text evidence="3">The sequence shown here is derived from an EMBL/GenBank/DDBJ whole genome shotgun (WGS) entry which is preliminary data.</text>
</comment>
<comment type="similarity">
    <text evidence="1">Belongs to the UPF0161 family.</text>
</comment>
<dbReference type="AlphaFoldDB" id="A0A6M1RKC6"/>
<dbReference type="PANTHER" id="PTHR33383">
    <property type="entry name" value="MEMBRANE PROTEIN INSERTION EFFICIENCY FACTOR-RELATED"/>
    <property type="match status" value="1"/>
</dbReference>
<dbReference type="EMBL" id="JAAKYA010000082">
    <property type="protein sequence ID" value="NGO40216.1"/>
    <property type="molecule type" value="Genomic_DNA"/>
</dbReference>
<proteinExistence type="inferred from homology"/>
<sequence length="127" mass="13526">MNVGRRIVLACLRGYQWWISPLLTALCGPGWGCRYRPTCSAYASEAIRRYGVWRGGWLALCRLARCHPWGGSGWDPVPGTAEGEDGAGLAGGDRSCGCDEGRKAAGLGPGGMGVPDRRKEVEGFGRA</sequence>
<dbReference type="SMART" id="SM01234">
    <property type="entry name" value="Haemolytic"/>
    <property type="match status" value="1"/>
</dbReference>
<dbReference type="Pfam" id="PF01809">
    <property type="entry name" value="YidD"/>
    <property type="match status" value="1"/>
</dbReference>
<dbReference type="NCBIfam" id="TIGR00278">
    <property type="entry name" value="membrane protein insertion efficiency factor YidD"/>
    <property type="match status" value="1"/>
</dbReference>
<dbReference type="RefSeq" id="WP_165108575.1">
    <property type="nucleotide sequence ID" value="NZ_JAAKYA010000082.1"/>
</dbReference>
<evidence type="ECO:0000313" key="4">
    <source>
        <dbReference type="Proteomes" id="UP000477311"/>
    </source>
</evidence>
<evidence type="ECO:0000313" key="3">
    <source>
        <dbReference type="EMBL" id="NGO40216.1"/>
    </source>
</evidence>
<evidence type="ECO:0000256" key="1">
    <source>
        <dbReference type="HAMAP-Rule" id="MF_00386"/>
    </source>
</evidence>
<evidence type="ECO:0000256" key="2">
    <source>
        <dbReference type="SAM" id="MobiDB-lite"/>
    </source>
</evidence>
<dbReference type="HAMAP" id="MF_00386">
    <property type="entry name" value="UPF0161_YidD"/>
    <property type="match status" value="1"/>
</dbReference>
<keyword evidence="4" id="KW-1185">Reference proteome</keyword>
<organism evidence="3 4">
    <name type="scientific">Limisphaera ngatamarikiensis</name>
    <dbReference type="NCBI Taxonomy" id="1324935"/>
    <lineage>
        <taxon>Bacteria</taxon>
        <taxon>Pseudomonadati</taxon>
        <taxon>Verrucomicrobiota</taxon>
        <taxon>Verrucomicrobiia</taxon>
        <taxon>Limisphaerales</taxon>
        <taxon>Limisphaeraceae</taxon>
        <taxon>Limisphaera</taxon>
    </lineage>
</organism>